<dbReference type="Proteomes" id="UP000254150">
    <property type="component" value="Unassembled WGS sequence"/>
</dbReference>
<protein>
    <submittedName>
        <fullName evidence="2">Uncharacterized protein</fullName>
    </submittedName>
</protein>
<evidence type="ECO:0000313" key="3">
    <source>
        <dbReference type="Proteomes" id="UP000254150"/>
    </source>
</evidence>
<evidence type="ECO:0000256" key="1">
    <source>
        <dbReference type="SAM" id="MobiDB-lite"/>
    </source>
</evidence>
<gene>
    <name evidence="2" type="ORF">NCTC7807_04410</name>
</gene>
<evidence type="ECO:0000313" key="2">
    <source>
        <dbReference type="EMBL" id="SUP60343.1"/>
    </source>
</evidence>
<dbReference type="AlphaFoldDB" id="A0A380P546"/>
<feature type="region of interest" description="Disordered" evidence="1">
    <location>
        <begin position="1"/>
        <end position="33"/>
    </location>
</feature>
<sequence length="58" mass="6235">MSLSGRGAGRAVHDEAGRPHPLSGMRTPGRTSRVSQFIASTPVRARPMISFCTWLVPS</sequence>
<reference evidence="2 3" key="1">
    <citation type="submission" date="2018-06" db="EMBL/GenBank/DDBJ databases">
        <authorList>
            <consortium name="Pathogen Informatics"/>
            <person name="Doyle S."/>
        </authorList>
    </citation>
    <scope>NUCLEOTIDE SEQUENCE [LARGE SCALE GENOMIC DNA]</scope>
    <source>
        <strain evidence="2 3">NCTC7807</strain>
    </source>
</reference>
<proteinExistence type="predicted"/>
<name>A0A380P546_STRGR</name>
<dbReference type="EMBL" id="UHID01000007">
    <property type="protein sequence ID" value="SUP60343.1"/>
    <property type="molecule type" value="Genomic_DNA"/>
</dbReference>
<organism evidence="2 3">
    <name type="scientific">Streptomyces griseus</name>
    <dbReference type="NCBI Taxonomy" id="1911"/>
    <lineage>
        <taxon>Bacteria</taxon>
        <taxon>Bacillati</taxon>
        <taxon>Actinomycetota</taxon>
        <taxon>Actinomycetes</taxon>
        <taxon>Kitasatosporales</taxon>
        <taxon>Streptomycetaceae</taxon>
        <taxon>Streptomyces</taxon>
    </lineage>
</organism>
<accession>A0A380P546</accession>